<dbReference type="EMBL" id="CM002803">
    <property type="protein sequence ID" value="KEI68514.1"/>
    <property type="molecule type" value="Genomic_DNA"/>
</dbReference>
<evidence type="ECO:0000313" key="2">
    <source>
        <dbReference type="EMBL" id="KEI68514.1"/>
    </source>
</evidence>
<reference evidence="2 3" key="1">
    <citation type="journal article" date="2014" name="Appl. Environ. Microbiol.">
        <title>Elucidation of insertion elements encoded on plasmids and in vitro construction of shuttle vectors from the toxic cyanobacterium Planktothrix.</title>
        <authorList>
            <person name="Christiansen G."/>
            <person name="Goesmann A."/>
            <person name="Kurmayer R."/>
        </authorList>
    </citation>
    <scope>NUCLEOTIDE SEQUENCE [LARGE SCALE GENOMIC DNA]</scope>
    <source>
        <strain evidence="2 3">NIVA-CYA 126/8</strain>
    </source>
</reference>
<dbReference type="RefSeq" id="WP_042155963.1">
    <property type="nucleotide sequence ID" value="NZ_CM002803.1"/>
</dbReference>
<dbReference type="Proteomes" id="UP000027395">
    <property type="component" value="Chromosome"/>
</dbReference>
<dbReference type="AlphaFoldDB" id="A0A073CJN5"/>
<dbReference type="SUPFAM" id="SSF55608">
    <property type="entry name" value="Homing endonucleases"/>
    <property type="match status" value="1"/>
</dbReference>
<dbReference type="GO" id="GO:0004519">
    <property type="term" value="F:endonuclease activity"/>
    <property type="evidence" value="ECO:0007669"/>
    <property type="project" value="InterPro"/>
</dbReference>
<organism evidence="2 3">
    <name type="scientific">Planktothrix agardhii (strain NIVA-CYA 126/8)</name>
    <dbReference type="NCBI Taxonomy" id="388467"/>
    <lineage>
        <taxon>Bacteria</taxon>
        <taxon>Bacillati</taxon>
        <taxon>Cyanobacteriota</taxon>
        <taxon>Cyanophyceae</taxon>
        <taxon>Oscillatoriophycideae</taxon>
        <taxon>Oscillatoriales</taxon>
        <taxon>Microcoleaceae</taxon>
        <taxon>Planktothrix</taxon>
    </lineage>
</organism>
<sequence length="199" mass="23338">MKTTKETRTAFLSVILGDGWITKTGSAKITHCSSQLDYLQWKRKYLVSKGVECGAIRPFNNSGFPAYRLYIKTTSYGKLYRKVLYKDGYKNIYRRKLLNKLNREHLAIWYMDDGGLSHKKRNGKIHANELFLNTHTTKENNQIIIDYFCDVWDISFTQVKNRGHYRIRCGTKEARKFLAVVQEYVSQVPCMIHKLNIKL</sequence>
<name>A0A073CJN5_PLAA1</name>
<dbReference type="HOGENOM" id="CLU_1371109_0_0_3"/>
<proteinExistence type="predicted"/>
<accession>A0A073CJN5</accession>
<dbReference type="eggNOG" id="ENOG50302HE">
    <property type="taxonomic scope" value="Bacteria"/>
</dbReference>
<dbReference type="Pfam" id="PF03161">
    <property type="entry name" value="LAGLIDADG_2"/>
    <property type="match status" value="1"/>
</dbReference>
<protein>
    <recommendedName>
        <fullName evidence="1">Homing endonuclease LAGLIDADG domain-containing protein</fullName>
    </recommendedName>
</protein>
<dbReference type="Gene3D" id="3.10.28.10">
    <property type="entry name" value="Homing endonucleases"/>
    <property type="match status" value="1"/>
</dbReference>
<feature type="domain" description="Homing endonuclease LAGLIDADG" evidence="1">
    <location>
        <begin position="14"/>
        <end position="177"/>
    </location>
</feature>
<dbReference type="InterPro" id="IPR027434">
    <property type="entry name" value="Homing_endonucl"/>
</dbReference>
<dbReference type="STRING" id="388467.A19Y_3778"/>
<evidence type="ECO:0000259" key="1">
    <source>
        <dbReference type="Pfam" id="PF03161"/>
    </source>
</evidence>
<dbReference type="GeneID" id="77289869"/>
<dbReference type="PATRIC" id="fig|388467.6.peg.3725"/>
<gene>
    <name evidence="2" type="ORF">A19Y_3778</name>
</gene>
<keyword evidence="3" id="KW-1185">Reference proteome</keyword>
<dbReference type="InterPro" id="IPR004860">
    <property type="entry name" value="LAGLIDADG_dom"/>
</dbReference>
<evidence type="ECO:0000313" key="3">
    <source>
        <dbReference type="Proteomes" id="UP000027395"/>
    </source>
</evidence>